<keyword evidence="4" id="KW-1185">Reference proteome</keyword>
<protein>
    <submittedName>
        <fullName evidence="3">Glycerophosphodiester phosphodiesterase</fullName>
    </submittedName>
</protein>
<dbReference type="SUPFAM" id="SSF51695">
    <property type="entry name" value="PLC-like phosphodiesterases"/>
    <property type="match status" value="1"/>
</dbReference>
<dbReference type="RefSeq" id="WP_345433877.1">
    <property type="nucleotide sequence ID" value="NZ_BAABHK010000008.1"/>
</dbReference>
<name>A0ABP8UFX4_9ACTN</name>
<dbReference type="EMBL" id="BAABHK010000008">
    <property type="protein sequence ID" value="GAA4630186.1"/>
    <property type="molecule type" value="Genomic_DNA"/>
</dbReference>
<evidence type="ECO:0000256" key="1">
    <source>
        <dbReference type="SAM" id="MobiDB-lite"/>
    </source>
</evidence>
<gene>
    <name evidence="3" type="ORF">GCM10023196_054490</name>
</gene>
<proteinExistence type="predicted"/>
<reference evidence="4" key="1">
    <citation type="journal article" date="2019" name="Int. J. Syst. Evol. Microbiol.">
        <title>The Global Catalogue of Microorganisms (GCM) 10K type strain sequencing project: providing services to taxonomists for standard genome sequencing and annotation.</title>
        <authorList>
            <consortium name="The Broad Institute Genomics Platform"/>
            <consortium name="The Broad Institute Genome Sequencing Center for Infectious Disease"/>
            <person name="Wu L."/>
            <person name="Ma J."/>
        </authorList>
    </citation>
    <scope>NUCLEOTIDE SEQUENCE [LARGE SCALE GENOMIC DNA]</scope>
    <source>
        <strain evidence="4">JCM 17939</strain>
    </source>
</reference>
<dbReference type="Proteomes" id="UP001501442">
    <property type="component" value="Unassembled WGS sequence"/>
</dbReference>
<accession>A0ABP8UFX4</accession>
<evidence type="ECO:0000313" key="3">
    <source>
        <dbReference type="EMBL" id="GAA4630186.1"/>
    </source>
</evidence>
<comment type="caution">
    <text evidence="3">The sequence shown here is derived from an EMBL/GenBank/DDBJ whole genome shotgun (WGS) entry which is preliminary data.</text>
</comment>
<feature type="compositionally biased region" description="Polar residues" evidence="1">
    <location>
        <begin position="11"/>
        <end position="25"/>
    </location>
</feature>
<evidence type="ECO:0000259" key="2">
    <source>
        <dbReference type="PROSITE" id="PS51704"/>
    </source>
</evidence>
<organism evidence="3 4">
    <name type="scientific">Actinoallomurus vinaceus</name>
    <dbReference type="NCBI Taxonomy" id="1080074"/>
    <lineage>
        <taxon>Bacteria</taxon>
        <taxon>Bacillati</taxon>
        <taxon>Actinomycetota</taxon>
        <taxon>Actinomycetes</taxon>
        <taxon>Streptosporangiales</taxon>
        <taxon>Thermomonosporaceae</taxon>
        <taxon>Actinoallomurus</taxon>
    </lineage>
</organism>
<evidence type="ECO:0000313" key="4">
    <source>
        <dbReference type="Proteomes" id="UP001501442"/>
    </source>
</evidence>
<dbReference type="PANTHER" id="PTHR46211:SF14">
    <property type="entry name" value="GLYCEROPHOSPHODIESTER PHOSPHODIESTERASE"/>
    <property type="match status" value="1"/>
</dbReference>
<dbReference type="InterPro" id="IPR030395">
    <property type="entry name" value="GP_PDE_dom"/>
</dbReference>
<dbReference type="PANTHER" id="PTHR46211">
    <property type="entry name" value="GLYCEROPHOSPHORYL DIESTER PHOSPHODIESTERASE"/>
    <property type="match status" value="1"/>
</dbReference>
<dbReference type="Gene3D" id="3.20.20.190">
    <property type="entry name" value="Phosphatidylinositol (PI) phosphodiesterase"/>
    <property type="match status" value="1"/>
</dbReference>
<dbReference type="Pfam" id="PF03009">
    <property type="entry name" value="GDPD"/>
    <property type="match status" value="1"/>
</dbReference>
<sequence length="314" mass="33889">MNAITDRGRTPQATSRFARSPSLRSSRGAKASKRARTLWRVEIQGHRGARGLWPENTLPGFARTLELGVDVLELDVALTADGVPVLHHDQSLNGGVVRDRGPCRPRDPMFPYVGRPIGELTLAQIKTLDAGIQNKRFASTQTPIPGAEVPTLAEVCELVAPHDVRLAVEIKTDPSWPDVETITVAAVKVLESYGLTERSRLLAFDWRVLAVAGELLPGGQRVALVEPDTLDASWLAGRDPAGGLAAAAADAGATMISPKRVMVIPELVAAAHARDLRVVPWTVNDPVEMARHIAFGVDAIVTDYPDRLRTVLGR</sequence>
<feature type="domain" description="GP-PDE" evidence="2">
    <location>
        <begin position="41"/>
        <end position="312"/>
    </location>
</feature>
<feature type="region of interest" description="Disordered" evidence="1">
    <location>
        <begin position="1"/>
        <end position="31"/>
    </location>
</feature>
<dbReference type="InterPro" id="IPR017946">
    <property type="entry name" value="PLC-like_Pdiesterase_TIM-brl"/>
</dbReference>
<dbReference type="PROSITE" id="PS50007">
    <property type="entry name" value="PIPLC_X_DOMAIN"/>
    <property type="match status" value="1"/>
</dbReference>
<dbReference type="PROSITE" id="PS51704">
    <property type="entry name" value="GP_PDE"/>
    <property type="match status" value="1"/>
</dbReference>